<accession>A0A2J6RTY0</accession>
<dbReference type="Pfam" id="PF11807">
    <property type="entry name" value="UstYa"/>
    <property type="match status" value="1"/>
</dbReference>
<evidence type="ECO:0000256" key="3">
    <source>
        <dbReference type="ARBA" id="ARBA00035112"/>
    </source>
</evidence>
<dbReference type="Proteomes" id="UP000235786">
    <property type="component" value="Unassembled WGS sequence"/>
</dbReference>
<dbReference type="OrthoDB" id="3687641at2759"/>
<evidence type="ECO:0000256" key="2">
    <source>
        <dbReference type="ARBA" id="ARBA00023002"/>
    </source>
</evidence>
<evidence type="ECO:0000256" key="1">
    <source>
        <dbReference type="ARBA" id="ARBA00004685"/>
    </source>
</evidence>
<evidence type="ECO:0000313" key="4">
    <source>
        <dbReference type="EMBL" id="PMD41913.1"/>
    </source>
</evidence>
<comment type="similarity">
    <text evidence="3">Belongs to the ustYa family.</text>
</comment>
<organism evidence="4 5">
    <name type="scientific">Hyaloscypha variabilis (strain UAMH 11265 / GT02V1 / F)</name>
    <name type="common">Meliniomyces variabilis</name>
    <dbReference type="NCBI Taxonomy" id="1149755"/>
    <lineage>
        <taxon>Eukaryota</taxon>
        <taxon>Fungi</taxon>
        <taxon>Dikarya</taxon>
        <taxon>Ascomycota</taxon>
        <taxon>Pezizomycotina</taxon>
        <taxon>Leotiomycetes</taxon>
        <taxon>Helotiales</taxon>
        <taxon>Hyaloscyphaceae</taxon>
        <taxon>Hyaloscypha</taxon>
        <taxon>Hyaloscypha variabilis</taxon>
    </lineage>
</organism>
<dbReference type="InterPro" id="IPR021765">
    <property type="entry name" value="UstYa-like"/>
</dbReference>
<evidence type="ECO:0000313" key="5">
    <source>
        <dbReference type="Proteomes" id="UP000235786"/>
    </source>
</evidence>
<reference evidence="4 5" key="1">
    <citation type="submission" date="2016-04" db="EMBL/GenBank/DDBJ databases">
        <title>A degradative enzymes factory behind the ericoid mycorrhizal symbiosis.</title>
        <authorList>
            <consortium name="DOE Joint Genome Institute"/>
            <person name="Martino E."/>
            <person name="Morin E."/>
            <person name="Grelet G."/>
            <person name="Kuo A."/>
            <person name="Kohler A."/>
            <person name="Daghino S."/>
            <person name="Barry K."/>
            <person name="Choi C."/>
            <person name="Cichocki N."/>
            <person name="Clum A."/>
            <person name="Copeland A."/>
            <person name="Hainaut M."/>
            <person name="Haridas S."/>
            <person name="Labutti K."/>
            <person name="Lindquist E."/>
            <person name="Lipzen A."/>
            <person name="Khouja H.-R."/>
            <person name="Murat C."/>
            <person name="Ohm R."/>
            <person name="Olson A."/>
            <person name="Spatafora J."/>
            <person name="Veneault-Fourrey C."/>
            <person name="Henrissat B."/>
            <person name="Grigoriev I."/>
            <person name="Martin F."/>
            <person name="Perotto S."/>
        </authorList>
    </citation>
    <scope>NUCLEOTIDE SEQUENCE [LARGE SCALE GENOMIC DNA]</scope>
    <source>
        <strain evidence="4 5">F</strain>
    </source>
</reference>
<name>A0A2J6RTY0_HYAVF</name>
<dbReference type="EMBL" id="KZ613944">
    <property type="protein sequence ID" value="PMD41913.1"/>
    <property type="molecule type" value="Genomic_DNA"/>
</dbReference>
<dbReference type="AlphaFoldDB" id="A0A2J6RTY0"/>
<dbReference type="GO" id="GO:0016491">
    <property type="term" value="F:oxidoreductase activity"/>
    <property type="evidence" value="ECO:0007669"/>
    <property type="project" value="UniProtKB-KW"/>
</dbReference>
<sequence length="244" mass="27919">MSPVQREQDEDREAFLPKTHDEENILFVEDGEIGLWSTIKAHVRLVGEIFMGLLILLLLVHPPSRMTTQQSAVPTFPMKTYTFVENTKYLHEDMFASREETLHTLHNWIELSSDGRGFVQIKDSETFNIGEPYKINGNMGTDEPVYMMSVFHQLHCLSYLVQQVQNATVSGALDQEVAHHTAHCFDYLRQSIMCNADTSLEGKTEAGPGWGSKHQCKDYDEVLAWANNHTVYKWKKNMPDEAVL</sequence>
<protein>
    <recommendedName>
        <fullName evidence="6">Oxidase ustYa</fullName>
    </recommendedName>
</protein>
<dbReference type="PANTHER" id="PTHR33365">
    <property type="entry name" value="YALI0B05434P"/>
    <property type="match status" value="1"/>
</dbReference>
<dbReference type="GO" id="GO:0043386">
    <property type="term" value="P:mycotoxin biosynthetic process"/>
    <property type="evidence" value="ECO:0007669"/>
    <property type="project" value="InterPro"/>
</dbReference>
<comment type="pathway">
    <text evidence="1">Mycotoxin biosynthesis.</text>
</comment>
<dbReference type="PANTHER" id="PTHR33365:SF11">
    <property type="entry name" value="TAT PATHWAY SIGNAL SEQUENCE"/>
    <property type="match status" value="1"/>
</dbReference>
<keyword evidence="5" id="KW-1185">Reference proteome</keyword>
<keyword evidence="2" id="KW-0560">Oxidoreductase</keyword>
<gene>
    <name evidence="4" type="ORF">L207DRAFT_487763</name>
</gene>
<evidence type="ECO:0008006" key="6">
    <source>
        <dbReference type="Google" id="ProtNLM"/>
    </source>
</evidence>
<dbReference type="STRING" id="1149755.A0A2J6RTY0"/>
<proteinExistence type="inferred from homology"/>